<dbReference type="Proteomes" id="UP000646738">
    <property type="component" value="Unassembled WGS sequence"/>
</dbReference>
<accession>A0ABQ3RA88</accession>
<protein>
    <submittedName>
        <fullName evidence="1">Uncharacterized protein</fullName>
    </submittedName>
</protein>
<evidence type="ECO:0000313" key="1">
    <source>
        <dbReference type="EMBL" id="GHI52776.1"/>
    </source>
</evidence>
<organism evidence="1 2">
    <name type="scientific">Streptomyces rubradiris</name>
    <name type="common">Streptomyces achromogenes subsp. rubradiris</name>
    <dbReference type="NCBI Taxonomy" id="285531"/>
    <lineage>
        <taxon>Bacteria</taxon>
        <taxon>Bacillati</taxon>
        <taxon>Actinomycetota</taxon>
        <taxon>Actinomycetes</taxon>
        <taxon>Kitasatosporales</taxon>
        <taxon>Streptomycetaceae</taxon>
        <taxon>Streptomyces</taxon>
    </lineage>
</organism>
<reference evidence="2" key="1">
    <citation type="submission" date="2023-07" db="EMBL/GenBank/DDBJ databases">
        <title>Whole genome shotgun sequence of Streptomyces achromogenes subsp. rubradiris NBRC 14000.</title>
        <authorList>
            <person name="Komaki H."/>
            <person name="Tamura T."/>
        </authorList>
    </citation>
    <scope>NUCLEOTIDE SEQUENCE [LARGE SCALE GENOMIC DNA]</scope>
    <source>
        <strain evidence="2">NBRC 14000</strain>
    </source>
</reference>
<dbReference type="EMBL" id="BNEA01000010">
    <property type="protein sequence ID" value="GHI52776.1"/>
    <property type="molecule type" value="Genomic_DNA"/>
</dbReference>
<gene>
    <name evidence="1" type="ORF">Srubr_26220</name>
</gene>
<keyword evidence="2" id="KW-1185">Reference proteome</keyword>
<comment type="caution">
    <text evidence="1">The sequence shown here is derived from an EMBL/GenBank/DDBJ whole genome shotgun (WGS) entry which is preliminary data.</text>
</comment>
<sequence length="43" mass="4861">MTTRIPHNAKRVFYATESTTRTNHDGEVIRCAGREQRSEAAAK</sequence>
<evidence type="ECO:0000313" key="2">
    <source>
        <dbReference type="Proteomes" id="UP000646738"/>
    </source>
</evidence>
<name>A0ABQ3RA88_STRRR</name>
<proteinExistence type="predicted"/>
<dbReference type="RefSeq" id="WP_268257601.1">
    <property type="nucleotide sequence ID" value="NZ_BNCB01000020.1"/>
</dbReference>